<keyword evidence="2" id="KW-1185">Reference proteome</keyword>
<dbReference type="EMBL" id="JANPWB010000002">
    <property type="protein sequence ID" value="KAJ1208765.1"/>
    <property type="molecule type" value="Genomic_DNA"/>
</dbReference>
<gene>
    <name evidence="1" type="ORF">NDU88_004148</name>
</gene>
<protein>
    <submittedName>
        <fullName evidence="1">Uncharacterized protein</fullName>
    </submittedName>
</protein>
<evidence type="ECO:0000313" key="2">
    <source>
        <dbReference type="Proteomes" id="UP001066276"/>
    </source>
</evidence>
<comment type="caution">
    <text evidence="1">The sequence shown here is derived from an EMBL/GenBank/DDBJ whole genome shotgun (WGS) entry which is preliminary data.</text>
</comment>
<evidence type="ECO:0000313" key="1">
    <source>
        <dbReference type="EMBL" id="KAJ1208765.1"/>
    </source>
</evidence>
<organism evidence="1 2">
    <name type="scientific">Pleurodeles waltl</name>
    <name type="common">Iberian ribbed newt</name>
    <dbReference type="NCBI Taxonomy" id="8319"/>
    <lineage>
        <taxon>Eukaryota</taxon>
        <taxon>Metazoa</taxon>
        <taxon>Chordata</taxon>
        <taxon>Craniata</taxon>
        <taxon>Vertebrata</taxon>
        <taxon>Euteleostomi</taxon>
        <taxon>Amphibia</taxon>
        <taxon>Batrachia</taxon>
        <taxon>Caudata</taxon>
        <taxon>Salamandroidea</taxon>
        <taxon>Salamandridae</taxon>
        <taxon>Pleurodelinae</taxon>
        <taxon>Pleurodeles</taxon>
    </lineage>
</organism>
<dbReference type="Proteomes" id="UP001066276">
    <property type="component" value="Chromosome 1_2"/>
</dbReference>
<name>A0AAV7W798_PLEWA</name>
<sequence length="103" mass="11319">MRGFRCTRIGQAQLEDVQVEPRRQAGDAAGVRAWAQHHEVRVQNTSPESQDHRGNKHQSFMATDNIISKCNNAMTGIASCNFRAVVLALGGKKAMVCLELKIG</sequence>
<reference evidence="1" key="1">
    <citation type="journal article" date="2022" name="bioRxiv">
        <title>Sequencing and chromosome-scale assembly of the giantPleurodeles waltlgenome.</title>
        <authorList>
            <person name="Brown T."/>
            <person name="Elewa A."/>
            <person name="Iarovenko S."/>
            <person name="Subramanian E."/>
            <person name="Araus A.J."/>
            <person name="Petzold A."/>
            <person name="Susuki M."/>
            <person name="Suzuki K.-i.T."/>
            <person name="Hayashi T."/>
            <person name="Toyoda A."/>
            <person name="Oliveira C."/>
            <person name="Osipova E."/>
            <person name="Leigh N.D."/>
            <person name="Simon A."/>
            <person name="Yun M.H."/>
        </authorList>
    </citation>
    <scope>NUCLEOTIDE SEQUENCE</scope>
    <source>
        <strain evidence="1">20211129_DDA</strain>
        <tissue evidence="1">Liver</tissue>
    </source>
</reference>
<proteinExistence type="predicted"/>
<accession>A0AAV7W798</accession>
<dbReference type="AlphaFoldDB" id="A0AAV7W798"/>